<dbReference type="InterPro" id="IPR000983">
    <property type="entry name" value="Bac_GSPG_pilin"/>
</dbReference>
<feature type="transmembrane region" description="Helical" evidence="2">
    <location>
        <begin position="38"/>
        <end position="62"/>
    </location>
</feature>
<dbReference type="Pfam" id="PF07963">
    <property type="entry name" value="N_methyl"/>
    <property type="match status" value="1"/>
</dbReference>
<name>A0A2T0AMF8_9FIRM</name>
<evidence type="ECO:0000313" key="4">
    <source>
        <dbReference type="Proteomes" id="UP000238415"/>
    </source>
</evidence>
<gene>
    <name evidence="3" type="primary">pulG_1</name>
    <name evidence="3" type="ORF">MOHU_21800</name>
</gene>
<dbReference type="SUPFAM" id="SSF54523">
    <property type="entry name" value="Pili subunits"/>
    <property type="match status" value="1"/>
</dbReference>
<dbReference type="PANTHER" id="PTHR30093">
    <property type="entry name" value="GENERAL SECRETION PATHWAY PROTEIN G"/>
    <property type="match status" value="1"/>
</dbReference>
<dbReference type="PRINTS" id="PR00813">
    <property type="entry name" value="BCTERIALGSPG"/>
</dbReference>
<dbReference type="AlphaFoldDB" id="A0A2T0AMF8"/>
<dbReference type="Gene3D" id="3.30.700.10">
    <property type="entry name" value="Glycoprotein, Type 4 Pilin"/>
    <property type="match status" value="1"/>
</dbReference>
<dbReference type="PROSITE" id="PS00409">
    <property type="entry name" value="PROKAR_NTER_METHYL"/>
    <property type="match status" value="1"/>
</dbReference>
<keyword evidence="2" id="KW-0472">Membrane</keyword>
<dbReference type="NCBIfam" id="TIGR02532">
    <property type="entry name" value="IV_pilin_GFxxxE"/>
    <property type="match status" value="1"/>
</dbReference>
<evidence type="ECO:0000313" key="3">
    <source>
        <dbReference type="EMBL" id="PRR69924.1"/>
    </source>
</evidence>
<keyword evidence="2" id="KW-1133">Transmembrane helix</keyword>
<sequence length="233" mass="25642">MLLLAFFQGSPSLNEQKMQGAFKVFYILRQKLNNQRGFTLVELLVVIAIIGVLAAIITPNAFRAIEKSKVSRAVADLRAISNAAMTYYADVGDLPGSKGHPPGEPLQNGSDPGFVRKPDSSWQTDNPNVGYGGNLAAWDGPYLEKWPSHHPWGDVYTWNYWRDYPVPGTGMTVSKVGIVTLEDYGHIPRESLEAIDRILDDGDLSRGYVFYQQSGGGVDYNGNGYLQVVVATQ</sequence>
<proteinExistence type="predicted"/>
<reference evidence="3 4" key="1">
    <citation type="submission" date="2018-03" db="EMBL/GenBank/DDBJ databases">
        <title>Genome sequence of Moorella humiferrea DSM 23265.</title>
        <authorList>
            <person name="Poehlein A."/>
            <person name="Daniel R."/>
        </authorList>
    </citation>
    <scope>NUCLEOTIDE SEQUENCE [LARGE SCALE GENOMIC DNA]</scope>
    <source>
        <strain evidence="3 4">DSM 23265</strain>
    </source>
</reference>
<protein>
    <submittedName>
        <fullName evidence="3">Type II secretion system protein G</fullName>
    </submittedName>
</protein>
<evidence type="ECO:0000256" key="2">
    <source>
        <dbReference type="SAM" id="Phobius"/>
    </source>
</evidence>
<evidence type="ECO:0000256" key="1">
    <source>
        <dbReference type="ARBA" id="ARBA00022481"/>
    </source>
</evidence>
<dbReference type="InterPro" id="IPR012902">
    <property type="entry name" value="N_methyl_site"/>
</dbReference>
<accession>A0A2T0AMF8</accession>
<keyword evidence="4" id="KW-1185">Reference proteome</keyword>
<dbReference type="Proteomes" id="UP000238415">
    <property type="component" value="Unassembled WGS sequence"/>
</dbReference>
<comment type="caution">
    <text evidence="3">The sequence shown here is derived from an EMBL/GenBank/DDBJ whole genome shotgun (WGS) entry which is preliminary data.</text>
</comment>
<keyword evidence="1" id="KW-0488">Methylation</keyword>
<keyword evidence="2" id="KW-0812">Transmembrane</keyword>
<dbReference type="GO" id="GO:0015627">
    <property type="term" value="C:type II protein secretion system complex"/>
    <property type="evidence" value="ECO:0007669"/>
    <property type="project" value="InterPro"/>
</dbReference>
<dbReference type="GO" id="GO:0015628">
    <property type="term" value="P:protein secretion by the type II secretion system"/>
    <property type="evidence" value="ECO:0007669"/>
    <property type="project" value="InterPro"/>
</dbReference>
<dbReference type="OrthoDB" id="1911489at2"/>
<organism evidence="3 4">
    <name type="scientific">Neomoorella humiferrea</name>
    <dbReference type="NCBI Taxonomy" id="676965"/>
    <lineage>
        <taxon>Bacteria</taxon>
        <taxon>Bacillati</taxon>
        <taxon>Bacillota</taxon>
        <taxon>Clostridia</taxon>
        <taxon>Neomoorellales</taxon>
        <taxon>Neomoorellaceae</taxon>
        <taxon>Neomoorella</taxon>
    </lineage>
</organism>
<dbReference type="Pfam" id="PF22434">
    <property type="entry name" value="PilW_C"/>
    <property type="match status" value="1"/>
</dbReference>
<dbReference type="EMBL" id="PVXM01000050">
    <property type="protein sequence ID" value="PRR69924.1"/>
    <property type="molecule type" value="Genomic_DNA"/>
</dbReference>
<dbReference type="InterPro" id="IPR045584">
    <property type="entry name" value="Pilin-like"/>
</dbReference>